<evidence type="ECO:0000313" key="1">
    <source>
        <dbReference type="EMBL" id="MCH4286212.1"/>
    </source>
</evidence>
<evidence type="ECO:0008006" key="3">
    <source>
        <dbReference type="Google" id="ProtNLM"/>
    </source>
</evidence>
<protein>
    <recommendedName>
        <fullName evidence="3">XRE family transcriptional regulator</fullName>
    </recommendedName>
</protein>
<name>A0ABS9R965_9FIRM</name>
<sequence>MRKFIPPENFKAIVANRIYGLLSIKSAAELCGITNTTYLKYEKEYRNQVSSDDLKKLKL</sequence>
<evidence type="ECO:0000313" key="2">
    <source>
        <dbReference type="Proteomes" id="UP001202402"/>
    </source>
</evidence>
<keyword evidence="2" id="KW-1185">Reference proteome</keyword>
<gene>
    <name evidence="1" type="ORF">LQE99_13885</name>
</gene>
<dbReference type="RefSeq" id="WP_117453214.1">
    <property type="nucleotide sequence ID" value="NZ_JAKVPQ010000011.1"/>
</dbReference>
<comment type="caution">
    <text evidence="1">The sequence shown here is derived from an EMBL/GenBank/DDBJ whole genome shotgun (WGS) entry which is preliminary data.</text>
</comment>
<dbReference type="EMBL" id="JAKVPQ010000011">
    <property type="protein sequence ID" value="MCH4286212.1"/>
    <property type="molecule type" value="Genomic_DNA"/>
</dbReference>
<organism evidence="1 2">
    <name type="scientific">Amedibacillus hominis</name>
    <dbReference type="NCBI Taxonomy" id="2897776"/>
    <lineage>
        <taxon>Bacteria</taxon>
        <taxon>Bacillati</taxon>
        <taxon>Bacillota</taxon>
        <taxon>Erysipelotrichia</taxon>
        <taxon>Erysipelotrichales</taxon>
        <taxon>Erysipelotrichaceae</taxon>
        <taxon>Amedibacillus</taxon>
    </lineage>
</organism>
<reference evidence="1 2" key="1">
    <citation type="submission" date="2022-02" db="EMBL/GenBank/DDBJ databases">
        <title>Genome of Erysipelotrichaceae sp. nov. NSJ-176 isolated from human feces.</title>
        <authorList>
            <person name="Abdugheni R."/>
        </authorList>
    </citation>
    <scope>NUCLEOTIDE SEQUENCE [LARGE SCALE GENOMIC DNA]</scope>
    <source>
        <strain evidence="1 2">NSJ-176</strain>
    </source>
</reference>
<proteinExistence type="predicted"/>
<dbReference type="Proteomes" id="UP001202402">
    <property type="component" value="Unassembled WGS sequence"/>
</dbReference>
<accession>A0ABS9R965</accession>